<evidence type="ECO:0000256" key="13">
    <source>
        <dbReference type="PIRSR" id="PIRSR602401-1"/>
    </source>
</evidence>
<dbReference type="GO" id="GO:0005789">
    <property type="term" value="C:endoplasmic reticulum membrane"/>
    <property type="evidence" value="ECO:0007669"/>
    <property type="project" value="UniProtKB-SubCell"/>
</dbReference>
<keyword evidence="11 14" id="KW-0503">Monooxygenase</keyword>
<dbReference type="PROSITE" id="PS00086">
    <property type="entry name" value="CYTOCHROME_P450"/>
    <property type="match status" value="1"/>
</dbReference>
<reference evidence="15" key="1">
    <citation type="submission" date="2020-11" db="EMBL/GenBank/DDBJ databases">
        <authorList>
            <person name="Tran Van P."/>
        </authorList>
    </citation>
    <scope>NUCLEOTIDE SEQUENCE</scope>
</reference>
<evidence type="ECO:0000256" key="9">
    <source>
        <dbReference type="ARBA" id="ARBA00023002"/>
    </source>
</evidence>
<evidence type="ECO:0000256" key="12">
    <source>
        <dbReference type="ARBA" id="ARBA00023136"/>
    </source>
</evidence>
<dbReference type="Gene3D" id="1.10.630.10">
    <property type="entry name" value="Cytochrome P450"/>
    <property type="match status" value="1"/>
</dbReference>
<evidence type="ECO:0000256" key="2">
    <source>
        <dbReference type="ARBA" id="ARBA00004174"/>
    </source>
</evidence>
<keyword evidence="10 13" id="KW-0408">Iron</keyword>
<evidence type="ECO:0000256" key="8">
    <source>
        <dbReference type="ARBA" id="ARBA00022848"/>
    </source>
</evidence>
<evidence type="ECO:0000256" key="3">
    <source>
        <dbReference type="ARBA" id="ARBA00004406"/>
    </source>
</evidence>
<comment type="subcellular location">
    <subcellularLocation>
        <location evidence="3">Endoplasmic reticulum membrane</location>
        <topology evidence="3">Peripheral membrane protein</topology>
    </subcellularLocation>
    <subcellularLocation>
        <location evidence="2">Microsome membrane</location>
        <topology evidence="2">Peripheral membrane protein</topology>
    </subcellularLocation>
</comment>
<protein>
    <recommendedName>
        <fullName evidence="16">Cytochrome P450</fullName>
    </recommendedName>
</protein>
<dbReference type="EMBL" id="OA567665">
    <property type="protein sequence ID" value="CAD7200659.1"/>
    <property type="molecule type" value="Genomic_DNA"/>
</dbReference>
<gene>
    <name evidence="15" type="ORF">TDIB3V08_LOCUS6872</name>
</gene>
<keyword evidence="8" id="KW-0492">Microsome</keyword>
<sequence>MIPLIENNECSFSKKEVTGEINFMLWAEMDTTSTSLSFTMMLLGFHQDVQRKVLEELDAVFGDDVERSVTMEDLNNLKYTEQVIKESLCLYPVVPFVPRTSTEDIEINGYTIPKGCDVFFNIYYLHRNPKIYPNPDEFDPENFSPERSKGRHPYSFLPFSGGLRKCVGYKYPMFQMKIVLATVLRHFTVHPACDRKEIDRWEFTVVKCRVSDVTRLNADKDPEVSRRKEQPCDNNAFHRAISQTLVMGQCLSLLPQSSFNTTSALANYATEAGSHFVKTTLGKPVRESQSRLRHSVLLRW</sequence>
<comment type="similarity">
    <text evidence="4 14">Belongs to the cytochrome P450 family.</text>
</comment>
<evidence type="ECO:0000256" key="11">
    <source>
        <dbReference type="ARBA" id="ARBA00023033"/>
    </source>
</evidence>
<dbReference type="InterPro" id="IPR050196">
    <property type="entry name" value="Cytochrome_P450_Monoox"/>
</dbReference>
<dbReference type="GO" id="GO:0005506">
    <property type="term" value="F:iron ion binding"/>
    <property type="evidence" value="ECO:0007669"/>
    <property type="project" value="InterPro"/>
</dbReference>
<dbReference type="InterPro" id="IPR036396">
    <property type="entry name" value="Cyt_P450_sf"/>
</dbReference>
<keyword evidence="9 14" id="KW-0560">Oxidoreductase</keyword>
<dbReference type="InterPro" id="IPR002401">
    <property type="entry name" value="Cyt_P450_E_grp-I"/>
</dbReference>
<dbReference type="GO" id="GO:0020037">
    <property type="term" value="F:heme binding"/>
    <property type="evidence" value="ECO:0007669"/>
    <property type="project" value="InterPro"/>
</dbReference>
<comment type="cofactor">
    <cofactor evidence="1 13">
        <name>heme</name>
        <dbReference type="ChEBI" id="CHEBI:30413"/>
    </cofactor>
</comment>
<dbReference type="GO" id="GO:0016705">
    <property type="term" value="F:oxidoreductase activity, acting on paired donors, with incorporation or reduction of molecular oxygen"/>
    <property type="evidence" value="ECO:0007669"/>
    <property type="project" value="InterPro"/>
</dbReference>
<dbReference type="InterPro" id="IPR001128">
    <property type="entry name" value="Cyt_P450"/>
</dbReference>
<dbReference type="AlphaFoldDB" id="A0A7R8VL90"/>
<evidence type="ECO:0000256" key="7">
    <source>
        <dbReference type="ARBA" id="ARBA00022824"/>
    </source>
</evidence>
<dbReference type="PRINTS" id="PR00463">
    <property type="entry name" value="EP450I"/>
</dbReference>
<evidence type="ECO:0000256" key="14">
    <source>
        <dbReference type="RuleBase" id="RU000461"/>
    </source>
</evidence>
<dbReference type="PRINTS" id="PR00385">
    <property type="entry name" value="P450"/>
</dbReference>
<evidence type="ECO:0000313" key="15">
    <source>
        <dbReference type="EMBL" id="CAD7200659.1"/>
    </source>
</evidence>
<keyword evidence="5 13" id="KW-0349">Heme</keyword>
<evidence type="ECO:0000256" key="10">
    <source>
        <dbReference type="ARBA" id="ARBA00023004"/>
    </source>
</evidence>
<keyword evidence="7" id="KW-0256">Endoplasmic reticulum</keyword>
<dbReference type="Pfam" id="PF00067">
    <property type="entry name" value="p450"/>
    <property type="match status" value="1"/>
</dbReference>
<evidence type="ECO:0000256" key="1">
    <source>
        <dbReference type="ARBA" id="ARBA00001971"/>
    </source>
</evidence>
<dbReference type="PANTHER" id="PTHR24291:SF189">
    <property type="entry name" value="CYTOCHROME P450 4C3-RELATED"/>
    <property type="match status" value="1"/>
</dbReference>
<evidence type="ECO:0000256" key="6">
    <source>
        <dbReference type="ARBA" id="ARBA00022723"/>
    </source>
</evidence>
<keyword evidence="6 13" id="KW-0479">Metal-binding</keyword>
<name>A0A7R8VL90_TIMDO</name>
<accession>A0A7R8VL90</accession>
<dbReference type="SUPFAM" id="SSF48264">
    <property type="entry name" value="Cytochrome P450"/>
    <property type="match status" value="1"/>
</dbReference>
<dbReference type="GO" id="GO:0004497">
    <property type="term" value="F:monooxygenase activity"/>
    <property type="evidence" value="ECO:0007669"/>
    <property type="project" value="UniProtKB-KW"/>
</dbReference>
<evidence type="ECO:0008006" key="16">
    <source>
        <dbReference type="Google" id="ProtNLM"/>
    </source>
</evidence>
<dbReference type="InterPro" id="IPR017972">
    <property type="entry name" value="Cyt_P450_CS"/>
</dbReference>
<organism evidence="15">
    <name type="scientific">Timema douglasi</name>
    <name type="common">Walking stick</name>
    <dbReference type="NCBI Taxonomy" id="61478"/>
    <lineage>
        <taxon>Eukaryota</taxon>
        <taxon>Metazoa</taxon>
        <taxon>Ecdysozoa</taxon>
        <taxon>Arthropoda</taxon>
        <taxon>Hexapoda</taxon>
        <taxon>Insecta</taxon>
        <taxon>Pterygota</taxon>
        <taxon>Neoptera</taxon>
        <taxon>Polyneoptera</taxon>
        <taxon>Phasmatodea</taxon>
        <taxon>Timematodea</taxon>
        <taxon>Timematoidea</taxon>
        <taxon>Timematidae</taxon>
        <taxon>Timema</taxon>
    </lineage>
</organism>
<evidence type="ECO:0000256" key="5">
    <source>
        <dbReference type="ARBA" id="ARBA00022617"/>
    </source>
</evidence>
<dbReference type="PANTHER" id="PTHR24291">
    <property type="entry name" value="CYTOCHROME P450 FAMILY 4"/>
    <property type="match status" value="1"/>
</dbReference>
<feature type="binding site" description="axial binding residue" evidence="13">
    <location>
        <position position="166"/>
    </location>
    <ligand>
        <name>heme</name>
        <dbReference type="ChEBI" id="CHEBI:30413"/>
    </ligand>
    <ligandPart>
        <name>Fe</name>
        <dbReference type="ChEBI" id="CHEBI:18248"/>
    </ligandPart>
</feature>
<evidence type="ECO:0000256" key="4">
    <source>
        <dbReference type="ARBA" id="ARBA00010617"/>
    </source>
</evidence>
<keyword evidence="12" id="KW-0472">Membrane</keyword>
<proteinExistence type="inferred from homology"/>